<dbReference type="VEuPathDB" id="FungiDB:DFL_008922"/>
<feature type="compositionally biased region" description="Basic and acidic residues" evidence="1">
    <location>
        <begin position="354"/>
        <end position="364"/>
    </location>
</feature>
<feature type="compositionally biased region" description="Pro residues" evidence="1">
    <location>
        <begin position="69"/>
        <end position="90"/>
    </location>
</feature>
<evidence type="ECO:0000256" key="1">
    <source>
        <dbReference type="SAM" id="MobiDB-lite"/>
    </source>
</evidence>
<sequence>MQPNNYYCNVHQDVDADDDILLLDAPIAPQTESTPTPINNIIISPLPYTPPLSQISLFDHYINTFKTPPLSPSPSKQPPTSPVKSLPPSPIKRLASSPPICSDVFNSIGPKRPRLDLLSSDRTIDPRFFDMDEYLLFGSDSDLMNLDFDTNTREYRKLILRSFPPRSRGILEHDLEYIISEEEQQLLRVLELSKMYPLRNLVLTEADKEKAMEMAVAYNESLAHANLPETVKEELRRNSTPKFELQMSWDKIMTHLESVQLERHAKFEWTELGLPHSELIKARGSKSMPNMKIVASVKTKIAGADLKRQEEAIEEKSPQKLLQLTDQKESTLSEAKKSRLWNFTTRSSPPDPAEAEKLAKEQKGKAQIKRMLEARSAYKITPRVPTPPNPREKNADNKSQANDESILSYAHLERYDKEFKTDTENSFTKEKEIRENIRRVHEESNKETFLKRQNDIWHAIPPPTQTKPNSWEKYPGDQHQYYTFSLQELCDAAPEQRIRFLEHNECVEASGLRKGDFDYEHDDPFGKDTYLDDNPLILPGGDLGENL</sequence>
<organism evidence="2 3">
    <name type="scientific">Arthrobotrys flagrans</name>
    <name type="common">Nematode-trapping fungus</name>
    <name type="synonym">Trichothecium flagrans</name>
    <dbReference type="NCBI Taxonomy" id="97331"/>
    <lineage>
        <taxon>Eukaryota</taxon>
        <taxon>Fungi</taxon>
        <taxon>Dikarya</taxon>
        <taxon>Ascomycota</taxon>
        <taxon>Pezizomycotina</taxon>
        <taxon>Orbiliomycetes</taxon>
        <taxon>Orbiliales</taxon>
        <taxon>Orbiliaceae</taxon>
        <taxon>Arthrobotrys</taxon>
    </lineage>
</organism>
<dbReference type="Proteomes" id="UP000283090">
    <property type="component" value="Unassembled WGS sequence"/>
</dbReference>
<evidence type="ECO:0000313" key="2">
    <source>
        <dbReference type="EMBL" id="RVD81044.1"/>
    </source>
</evidence>
<dbReference type="RefSeq" id="XP_067486588.1">
    <property type="nucleotide sequence ID" value="XM_067638728.1"/>
</dbReference>
<protein>
    <submittedName>
        <fullName evidence="2">Uncharacterized protein</fullName>
    </submittedName>
</protein>
<dbReference type="GeneID" id="93591233"/>
<name>A0A436ZQ84_ARTFL</name>
<reference evidence="2 3" key="1">
    <citation type="submission" date="2019-01" db="EMBL/GenBank/DDBJ databases">
        <title>Intercellular communication is required for trap formation in the nematode-trapping fungus Duddingtonia flagrans.</title>
        <authorList>
            <person name="Youssar L."/>
            <person name="Wernet V."/>
            <person name="Hensel N."/>
            <person name="Hildebrandt H.-G."/>
            <person name="Fischer R."/>
        </authorList>
    </citation>
    <scope>NUCLEOTIDE SEQUENCE [LARGE SCALE GENOMIC DNA]</scope>
    <source>
        <strain evidence="2 3">CBS H-5679</strain>
    </source>
</reference>
<feature type="region of interest" description="Disordered" evidence="1">
    <location>
        <begin position="316"/>
        <end position="404"/>
    </location>
</feature>
<feature type="region of interest" description="Disordered" evidence="1">
    <location>
        <begin position="528"/>
        <end position="547"/>
    </location>
</feature>
<dbReference type="OrthoDB" id="5291945at2759"/>
<keyword evidence="3" id="KW-1185">Reference proteome</keyword>
<dbReference type="EMBL" id="SAEB01000012">
    <property type="protein sequence ID" value="RVD81044.1"/>
    <property type="molecule type" value="Genomic_DNA"/>
</dbReference>
<proteinExistence type="predicted"/>
<dbReference type="AlphaFoldDB" id="A0A436ZQ84"/>
<evidence type="ECO:0000313" key="3">
    <source>
        <dbReference type="Proteomes" id="UP000283090"/>
    </source>
</evidence>
<feature type="region of interest" description="Disordered" evidence="1">
    <location>
        <begin position="68"/>
        <end position="91"/>
    </location>
</feature>
<gene>
    <name evidence="2" type="ORF">DFL_008922</name>
</gene>
<accession>A0A436ZQ84</accession>
<comment type="caution">
    <text evidence="2">The sequence shown here is derived from an EMBL/GenBank/DDBJ whole genome shotgun (WGS) entry which is preliminary data.</text>
</comment>
<feature type="compositionally biased region" description="Basic and acidic residues" evidence="1">
    <location>
        <begin position="326"/>
        <end position="337"/>
    </location>
</feature>